<evidence type="ECO:0000256" key="3">
    <source>
        <dbReference type="ARBA" id="ARBA00022617"/>
    </source>
</evidence>
<keyword evidence="6 8" id="KW-0408">Iron</keyword>
<evidence type="ECO:0000256" key="4">
    <source>
        <dbReference type="ARBA" id="ARBA00022723"/>
    </source>
</evidence>
<dbReference type="GO" id="GO:0004497">
    <property type="term" value="F:monooxygenase activity"/>
    <property type="evidence" value="ECO:0007669"/>
    <property type="project" value="UniProtKB-KW"/>
</dbReference>
<dbReference type="PRINTS" id="PR00385">
    <property type="entry name" value="P450"/>
</dbReference>
<feature type="transmembrane region" description="Helical" evidence="10">
    <location>
        <begin position="12"/>
        <end position="29"/>
    </location>
</feature>
<dbReference type="AlphaFoldDB" id="A0ABD1W1Q7"/>
<dbReference type="InterPro" id="IPR002401">
    <property type="entry name" value="Cyt_P450_E_grp-I"/>
</dbReference>
<dbReference type="InterPro" id="IPR036396">
    <property type="entry name" value="Cyt_P450_sf"/>
</dbReference>
<keyword evidence="5 9" id="KW-0560">Oxidoreductase</keyword>
<evidence type="ECO:0000256" key="6">
    <source>
        <dbReference type="ARBA" id="ARBA00023004"/>
    </source>
</evidence>
<dbReference type="GO" id="GO:0046872">
    <property type="term" value="F:metal ion binding"/>
    <property type="evidence" value="ECO:0007669"/>
    <property type="project" value="UniProtKB-KW"/>
</dbReference>
<comment type="caution">
    <text evidence="11">The sequence shown here is derived from an EMBL/GenBank/DDBJ whole genome shotgun (WGS) entry which is preliminary data.</text>
</comment>
<organism evidence="11 12">
    <name type="scientific">Forsythia ovata</name>
    <dbReference type="NCBI Taxonomy" id="205694"/>
    <lineage>
        <taxon>Eukaryota</taxon>
        <taxon>Viridiplantae</taxon>
        <taxon>Streptophyta</taxon>
        <taxon>Embryophyta</taxon>
        <taxon>Tracheophyta</taxon>
        <taxon>Spermatophyta</taxon>
        <taxon>Magnoliopsida</taxon>
        <taxon>eudicotyledons</taxon>
        <taxon>Gunneridae</taxon>
        <taxon>Pentapetalae</taxon>
        <taxon>asterids</taxon>
        <taxon>lamiids</taxon>
        <taxon>Lamiales</taxon>
        <taxon>Oleaceae</taxon>
        <taxon>Forsythieae</taxon>
        <taxon>Forsythia</taxon>
    </lineage>
</organism>
<evidence type="ECO:0000256" key="7">
    <source>
        <dbReference type="ARBA" id="ARBA00023033"/>
    </source>
</evidence>
<gene>
    <name evidence="11" type="ORF">Fot_12730</name>
</gene>
<dbReference type="FunFam" id="1.10.630.10:FF:000007">
    <property type="entry name" value="Cytochrome P450 76C4"/>
    <property type="match status" value="1"/>
</dbReference>
<keyword evidence="12" id="KW-1185">Reference proteome</keyword>
<sequence length="500" mass="56460">MAQFLETKESYFLLPVFFLPLLFIIIKNLKSCFVSKNGQKLPPGPKPWPILGNIPHIGLMPHVSLTNLAKIYGPLMSLKLGTQCMIVGSTPEAAAEILKSKDRIFSGRYVPKALPATKEELNHSSLGWTEDCNDNWKFLRTLCRAELFSNKALESQAGSREKSITGLMNFVGSKEGEEVKVAELVFATVFNVLGNSMMSRDFIGLEEKNADGGMKGLIRALMEVAAAPNLSDFYPFLSKLDLQGIRRKSAVLMEKMQALWEPIIEERRKGRNNSSIHQDFLDTLLDNSFSNNRINQLFMELFSAGTDTTTSTVEWTMAELFLNPKAMKNVRQEIDTEINKDFPKNSHLMQLPYLEACIKETLRLHPPAPLLLPHRALDTCQVMNYTVPKNAQVVVNAWAIGRDPSIWDEPLEFRPERFLTSTLDFKGNDFEFLPFSAGRRICPGLPMAVKTVPLILASLIYFFDWSLPRGKDPKELNMNEKFGVTMQMEHPLVLVPTARK</sequence>
<evidence type="ECO:0000313" key="11">
    <source>
        <dbReference type="EMBL" id="KAL2543497.1"/>
    </source>
</evidence>
<evidence type="ECO:0000313" key="12">
    <source>
        <dbReference type="Proteomes" id="UP001604277"/>
    </source>
</evidence>
<dbReference type="InterPro" id="IPR017972">
    <property type="entry name" value="Cyt_P450_CS"/>
</dbReference>
<feature type="binding site" description="axial binding residue" evidence="8">
    <location>
        <position position="442"/>
    </location>
    <ligand>
        <name>heme</name>
        <dbReference type="ChEBI" id="CHEBI:30413"/>
    </ligand>
    <ligandPart>
        <name>Fe</name>
        <dbReference type="ChEBI" id="CHEBI:18248"/>
    </ligandPart>
</feature>
<keyword evidence="4 8" id="KW-0479">Metal-binding</keyword>
<comment type="cofactor">
    <cofactor evidence="8">
        <name>heme</name>
        <dbReference type="ChEBI" id="CHEBI:30413"/>
    </cofactor>
</comment>
<protein>
    <submittedName>
        <fullName evidence="11">Cytochrome</fullName>
    </submittedName>
</protein>
<keyword evidence="7 9" id="KW-0503">Monooxygenase</keyword>
<keyword evidence="10" id="KW-0812">Transmembrane</keyword>
<dbReference type="Pfam" id="PF00067">
    <property type="entry name" value="p450"/>
    <property type="match status" value="1"/>
</dbReference>
<evidence type="ECO:0000256" key="8">
    <source>
        <dbReference type="PIRSR" id="PIRSR602401-1"/>
    </source>
</evidence>
<accession>A0ABD1W1Q7</accession>
<keyword evidence="3 8" id="KW-0349">Heme</keyword>
<evidence type="ECO:0000256" key="9">
    <source>
        <dbReference type="RuleBase" id="RU000461"/>
    </source>
</evidence>
<dbReference type="Proteomes" id="UP001604277">
    <property type="component" value="Unassembled WGS sequence"/>
</dbReference>
<dbReference type="CDD" id="cd11073">
    <property type="entry name" value="CYP76-like"/>
    <property type="match status" value="1"/>
</dbReference>
<dbReference type="Gene3D" id="1.10.630.10">
    <property type="entry name" value="Cytochrome P450"/>
    <property type="match status" value="1"/>
</dbReference>
<dbReference type="PROSITE" id="PS00086">
    <property type="entry name" value="CYTOCHROME_P450"/>
    <property type="match status" value="1"/>
</dbReference>
<proteinExistence type="inferred from homology"/>
<evidence type="ECO:0000256" key="10">
    <source>
        <dbReference type="SAM" id="Phobius"/>
    </source>
</evidence>
<evidence type="ECO:0000256" key="2">
    <source>
        <dbReference type="ARBA" id="ARBA00010617"/>
    </source>
</evidence>
<keyword evidence="10" id="KW-1133">Transmembrane helix</keyword>
<dbReference type="GO" id="GO:0016020">
    <property type="term" value="C:membrane"/>
    <property type="evidence" value="ECO:0007669"/>
    <property type="project" value="UniProtKB-SubCell"/>
</dbReference>
<dbReference type="PRINTS" id="PR00463">
    <property type="entry name" value="EP450I"/>
</dbReference>
<name>A0ABD1W1Q7_9LAMI</name>
<comment type="similarity">
    <text evidence="2 9">Belongs to the cytochrome P450 family.</text>
</comment>
<evidence type="ECO:0000256" key="1">
    <source>
        <dbReference type="ARBA" id="ARBA00004167"/>
    </source>
</evidence>
<dbReference type="SUPFAM" id="SSF48264">
    <property type="entry name" value="Cytochrome P450"/>
    <property type="match status" value="1"/>
</dbReference>
<dbReference type="EMBL" id="JBFOLJ010000004">
    <property type="protein sequence ID" value="KAL2543497.1"/>
    <property type="molecule type" value="Genomic_DNA"/>
</dbReference>
<keyword evidence="10" id="KW-0472">Membrane</keyword>
<evidence type="ECO:0000256" key="5">
    <source>
        <dbReference type="ARBA" id="ARBA00023002"/>
    </source>
</evidence>
<dbReference type="PANTHER" id="PTHR47950">
    <property type="entry name" value="CYTOCHROME P450, FAMILY 76, SUBFAMILY C, POLYPEPTIDE 5-RELATED"/>
    <property type="match status" value="1"/>
</dbReference>
<dbReference type="PANTHER" id="PTHR47950:SF6">
    <property type="entry name" value="CYTOCHROME P450"/>
    <property type="match status" value="1"/>
</dbReference>
<dbReference type="InterPro" id="IPR001128">
    <property type="entry name" value="Cyt_P450"/>
</dbReference>
<reference evidence="12" key="1">
    <citation type="submission" date="2024-07" db="EMBL/GenBank/DDBJ databases">
        <title>Two chromosome-level genome assemblies of Korean endemic species Abeliophyllum distichum and Forsythia ovata (Oleaceae).</title>
        <authorList>
            <person name="Jang H."/>
        </authorList>
    </citation>
    <scope>NUCLEOTIDE SEQUENCE [LARGE SCALE GENOMIC DNA]</scope>
</reference>
<comment type="subcellular location">
    <subcellularLocation>
        <location evidence="1">Membrane</location>
        <topology evidence="1">Single-pass membrane protein</topology>
    </subcellularLocation>
</comment>